<dbReference type="Pfam" id="PF01757">
    <property type="entry name" value="Acyl_transf_3"/>
    <property type="match status" value="1"/>
</dbReference>
<dbReference type="InterPro" id="IPR002656">
    <property type="entry name" value="Acyl_transf_3_dom"/>
</dbReference>
<keyword evidence="1" id="KW-0175">Coiled coil</keyword>
<dbReference type="GO" id="GO:0000271">
    <property type="term" value="P:polysaccharide biosynthetic process"/>
    <property type="evidence" value="ECO:0007669"/>
    <property type="project" value="TreeGrafter"/>
</dbReference>
<evidence type="ECO:0000256" key="1">
    <source>
        <dbReference type="SAM" id="Coils"/>
    </source>
</evidence>
<dbReference type="PANTHER" id="PTHR23028">
    <property type="entry name" value="ACETYLTRANSFERASE"/>
    <property type="match status" value="1"/>
</dbReference>
<dbReference type="PANTHER" id="PTHR23028:SF53">
    <property type="entry name" value="ACYL_TRANSF_3 DOMAIN-CONTAINING PROTEIN"/>
    <property type="match status" value="1"/>
</dbReference>
<keyword evidence="2" id="KW-1133">Transmembrane helix</keyword>
<dbReference type="InterPro" id="IPR006577">
    <property type="entry name" value="UAS"/>
</dbReference>
<dbReference type="AlphaFoldDB" id="A0A814S3C9"/>
<protein>
    <recommendedName>
        <fullName evidence="3">UAS domain-containing protein</fullName>
    </recommendedName>
</protein>
<feature type="transmembrane region" description="Helical" evidence="2">
    <location>
        <begin position="241"/>
        <end position="263"/>
    </location>
</feature>
<dbReference type="GO" id="GO:0016747">
    <property type="term" value="F:acyltransferase activity, transferring groups other than amino-acyl groups"/>
    <property type="evidence" value="ECO:0007669"/>
    <property type="project" value="InterPro"/>
</dbReference>
<accession>A0A814S3C9</accession>
<gene>
    <name evidence="4" type="ORF">IZO911_LOCUS25319</name>
    <name evidence="5" type="ORF">KXQ929_LOCUS35803</name>
</gene>
<feature type="transmembrane region" description="Helical" evidence="2">
    <location>
        <begin position="338"/>
        <end position="355"/>
    </location>
</feature>
<evidence type="ECO:0000313" key="5">
    <source>
        <dbReference type="EMBL" id="CAF4123958.1"/>
    </source>
</evidence>
<dbReference type="Gene3D" id="3.40.30.10">
    <property type="entry name" value="Glutaredoxin"/>
    <property type="match status" value="1"/>
</dbReference>
<feature type="transmembrane region" description="Helical" evidence="2">
    <location>
        <begin position="52"/>
        <end position="76"/>
    </location>
</feature>
<feature type="transmembrane region" description="Helical" evidence="2">
    <location>
        <begin position="96"/>
        <end position="116"/>
    </location>
</feature>
<keyword evidence="2" id="KW-0472">Membrane</keyword>
<proteinExistence type="predicted"/>
<evidence type="ECO:0000313" key="6">
    <source>
        <dbReference type="Proteomes" id="UP000663860"/>
    </source>
</evidence>
<reference evidence="4" key="1">
    <citation type="submission" date="2021-02" db="EMBL/GenBank/DDBJ databases">
        <authorList>
            <person name="Nowell W R."/>
        </authorList>
    </citation>
    <scope>NUCLEOTIDE SEQUENCE</scope>
</reference>
<dbReference type="EMBL" id="CAJNOE010000315">
    <property type="protein sequence ID" value="CAF1142698.1"/>
    <property type="molecule type" value="Genomic_DNA"/>
</dbReference>
<evidence type="ECO:0000256" key="2">
    <source>
        <dbReference type="SAM" id="Phobius"/>
    </source>
</evidence>
<name>A0A814S3C9_9BILA</name>
<dbReference type="Proteomes" id="UP000663868">
    <property type="component" value="Unassembled WGS sequence"/>
</dbReference>
<feature type="transmembrane region" description="Helical" evidence="2">
    <location>
        <begin position="162"/>
        <end position="179"/>
    </location>
</feature>
<dbReference type="InterPro" id="IPR049483">
    <property type="entry name" value="FAF1_2-like_UAS"/>
</dbReference>
<evidence type="ECO:0000259" key="3">
    <source>
        <dbReference type="SMART" id="SM00594"/>
    </source>
</evidence>
<feature type="transmembrane region" description="Helical" evidence="2">
    <location>
        <begin position="128"/>
        <end position="146"/>
    </location>
</feature>
<dbReference type="GO" id="GO:0016020">
    <property type="term" value="C:membrane"/>
    <property type="evidence" value="ECO:0007669"/>
    <property type="project" value="TreeGrafter"/>
</dbReference>
<dbReference type="InterPro" id="IPR050879">
    <property type="entry name" value="Acyltransferase_3"/>
</dbReference>
<feature type="domain" description="UAS" evidence="3">
    <location>
        <begin position="468"/>
        <end position="605"/>
    </location>
</feature>
<feature type="coiled-coil region" evidence="1">
    <location>
        <begin position="612"/>
        <end position="639"/>
    </location>
</feature>
<organism evidence="4 6">
    <name type="scientific">Adineta steineri</name>
    <dbReference type="NCBI Taxonomy" id="433720"/>
    <lineage>
        <taxon>Eukaryota</taxon>
        <taxon>Metazoa</taxon>
        <taxon>Spiralia</taxon>
        <taxon>Gnathifera</taxon>
        <taxon>Rotifera</taxon>
        <taxon>Eurotatoria</taxon>
        <taxon>Bdelloidea</taxon>
        <taxon>Adinetida</taxon>
        <taxon>Adinetidae</taxon>
        <taxon>Adineta</taxon>
    </lineage>
</organism>
<keyword evidence="2" id="KW-0812">Transmembrane</keyword>
<feature type="transmembrane region" description="Helical" evidence="2">
    <location>
        <begin position="311"/>
        <end position="332"/>
    </location>
</feature>
<dbReference type="Pfam" id="PF21021">
    <property type="entry name" value="FAF1"/>
    <property type="match status" value="1"/>
</dbReference>
<dbReference type="SMART" id="SM00594">
    <property type="entry name" value="UAS"/>
    <property type="match status" value="1"/>
</dbReference>
<dbReference type="EMBL" id="CAJOBB010005312">
    <property type="protein sequence ID" value="CAF4123958.1"/>
    <property type="molecule type" value="Genomic_DNA"/>
</dbReference>
<feature type="transmembrane region" description="Helical" evidence="2">
    <location>
        <begin position="406"/>
        <end position="424"/>
    </location>
</feature>
<evidence type="ECO:0000313" key="4">
    <source>
        <dbReference type="EMBL" id="CAF1142698.1"/>
    </source>
</evidence>
<sequence length="911" mass="106150">MEISPTVNTEQNQSTRRPIIHVFTGFRALACLWVFMYHSALTKELVKFRLQWMAMGGAAGVVLFFCLSGFVMVWTYGDCEFKSAKCYWSFIGRRAARLFPLFYFSLLLSIYDIRCIWSKDEPCTKANVIYIILTLLTVQTWVPYYFSGNLWNDPVWSIQTEWFFYLAFPFLLRLIRYFLNTSQISLLTNGNEKKKALKRLYFMWFLVLCTSVIPLSFQFIAPKKDVHKRNADPFNLRIILYMSPLARIPEFILGMLTGIILILKSSPNTHTNHSDMNVSINLLSNDDQQRNTKSSSSSCSSYNRYCFILDIYFLFGILFFTCSRRIFFIYGFVKYDTVLYMGALMSFMMCTYLYLSARYPSSLTSRLLTKSLLIKMGEISYAFYCLGETLPKVCSLLVGTMIEQNVIMNLFACIGIAVFARHFIEMSFYTWDSEPEISDDEFCENDNKFTNRTPFPDECDDEVKGIESFSACFQERYNSCPVFYPGSLSSACESAFNSEVFEKRRPVLVYIHDDKSMLNNIFCQTIFCSEIIIDYLLENYIVWPWDITFISNKNKLIQMWKKIFSNPLLNIHDTEQCPMLIGIMRRSVKDKYWASKSEYQFEVLLKGDTLTCTQHKSNRERLLNELAIFKEECDENEQNRSFDFVGKTGLCGELMLEIVKYLSLNDAINVFSDSILISLKNYNTKLQICEPSKGFIDLIRRKIHLKQIVSLRVNSVPVWSNFEISSFSVFTNVVSLTLLNPSNIDQIKTYTILFPKLNCLSLWYDGEVNFYTLNHILQESFCQQIRRFEIHCAVTSCSHFQCPPYVKNLNVRYFLFDAGYFPLPSVNQCAIQNKSCFLLGIINFIKSMTNVRYVRLITNKHNLDEVSDYNQWKTLFDVCPDLKRITIESIIPGEQLVTKAIEIYKRLSTTQ</sequence>
<feature type="transmembrane region" description="Helical" evidence="2">
    <location>
        <begin position="200"/>
        <end position="221"/>
    </location>
</feature>
<dbReference type="Proteomes" id="UP000663860">
    <property type="component" value="Unassembled WGS sequence"/>
</dbReference>
<feature type="transmembrane region" description="Helical" evidence="2">
    <location>
        <begin position="20"/>
        <end position="40"/>
    </location>
</feature>
<comment type="caution">
    <text evidence="4">The sequence shown here is derived from an EMBL/GenBank/DDBJ whole genome shotgun (WGS) entry which is preliminary data.</text>
</comment>